<gene>
    <name evidence="12" type="ORF">SAMN02745216_01674</name>
</gene>
<dbReference type="Pfam" id="PF00724">
    <property type="entry name" value="Oxidored_FMN"/>
    <property type="match status" value="1"/>
</dbReference>
<dbReference type="AlphaFoldDB" id="A0A1M6JAE8"/>
<reference evidence="13" key="1">
    <citation type="submission" date="2016-11" db="EMBL/GenBank/DDBJ databases">
        <authorList>
            <person name="Varghese N."/>
            <person name="Submissions S."/>
        </authorList>
    </citation>
    <scope>NUCLEOTIDE SEQUENCE [LARGE SCALE GENOMIC DNA]</scope>
    <source>
        <strain evidence="13">DSM 16219</strain>
    </source>
</reference>
<evidence type="ECO:0000313" key="13">
    <source>
        <dbReference type="Proteomes" id="UP000183994"/>
    </source>
</evidence>
<keyword evidence="8" id="KW-0408">Iron</keyword>
<protein>
    <submittedName>
        <fullName evidence="12">2,4-dienoyl-CoA reductase</fullName>
    </submittedName>
</protein>
<dbReference type="PRINTS" id="PR00469">
    <property type="entry name" value="PNDRDTASEII"/>
</dbReference>
<comment type="similarity">
    <text evidence="3">In the N-terminal section; belongs to the NADH:flavin oxidoreductase/NADH oxidase family.</text>
</comment>
<evidence type="ECO:0000256" key="3">
    <source>
        <dbReference type="ARBA" id="ARBA00011048"/>
    </source>
</evidence>
<dbReference type="GO" id="GO:0051536">
    <property type="term" value="F:iron-sulfur cluster binding"/>
    <property type="evidence" value="ECO:0007669"/>
    <property type="project" value="UniProtKB-KW"/>
</dbReference>
<dbReference type="OrthoDB" id="9784632at2"/>
<organism evidence="12 13">
    <name type="scientific">Desulfatibacillum alkenivorans DSM 16219</name>
    <dbReference type="NCBI Taxonomy" id="1121393"/>
    <lineage>
        <taxon>Bacteria</taxon>
        <taxon>Pseudomonadati</taxon>
        <taxon>Thermodesulfobacteriota</taxon>
        <taxon>Desulfobacteria</taxon>
        <taxon>Desulfobacterales</taxon>
        <taxon>Desulfatibacillaceae</taxon>
        <taxon>Desulfatibacillum</taxon>
    </lineage>
</organism>
<evidence type="ECO:0000256" key="6">
    <source>
        <dbReference type="ARBA" id="ARBA00022723"/>
    </source>
</evidence>
<feature type="domain" description="FAD/NAD(P)-binding" evidence="11">
    <location>
        <begin position="380"/>
        <end position="608"/>
    </location>
</feature>
<dbReference type="GO" id="GO:0046872">
    <property type="term" value="F:metal ion binding"/>
    <property type="evidence" value="ECO:0007669"/>
    <property type="project" value="UniProtKB-KW"/>
</dbReference>
<proteinExistence type="inferred from homology"/>
<dbReference type="EMBL" id="FQZU01000007">
    <property type="protein sequence ID" value="SHJ43622.1"/>
    <property type="molecule type" value="Genomic_DNA"/>
</dbReference>
<dbReference type="InterPro" id="IPR036188">
    <property type="entry name" value="FAD/NAD-bd_sf"/>
</dbReference>
<dbReference type="GO" id="GO:0016491">
    <property type="term" value="F:oxidoreductase activity"/>
    <property type="evidence" value="ECO:0007669"/>
    <property type="project" value="UniProtKB-KW"/>
</dbReference>
<keyword evidence="5" id="KW-0288">FMN</keyword>
<evidence type="ECO:0000256" key="7">
    <source>
        <dbReference type="ARBA" id="ARBA00023002"/>
    </source>
</evidence>
<dbReference type="CDD" id="cd02803">
    <property type="entry name" value="OYE_like_FMN_family"/>
    <property type="match status" value="1"/>
</dbReference>
<dbReference type="SUPFAM" id="SSF51905">
    <property type="entry name" value="FAD/NAD(P)-binding domain"/>
    <property type="match status" value="1"/>
</dbReference>
<evidence type="ECO:0000259" key="10">
    <source>
        <dbReference type="Pfam" id="PF00724"/>
    </source>
</evidence>
<evidence type="ECO:0000313" key="12">
    <source>
        <dbReference type="EMBL" id="SHJ43622.1"/>
    </source>
</evidence>
<keyword evidence="9" id="KW-0411">Iron-sulfur</keyword>
<evidence type="ECO:0000256" key="9">
    <source>
        <dbReference type="ARBA" id="ARBA00023014"/>
    </source>
</evidence>
<keyword evidence="7" id="KW-0560">Oxidoreductase</keyword>
<dbReference type="SUPFAM" id="SSF51395">
    <property type="entry name" value="FMN-linked oxidoreductases"/>
    <property type="match status" value="1"/>
</dbReference>
<dbReference type="InterPro" id="IPR001155">
    <property type="entry name" value="OxRdtase_FMN_N"/>
</dbReference>
<name>A0A1M6JAE8_9BACT</name>
<dbReference type="RefSeq" id="WP_073474865.1">
    <property type="nucleotide sequence ID" value="NZ_FQZU01000007.1"/>
</dbReference>
<dbReference type="PRINTS" id="PR00368">
    <property type="entry name" value="FADPNR"/>
</dbReference>
<evidence type="ECO:0000256" key="8">
    <source>
        <dbReference type="ARBA" id="ARBA00023004"/>
    </source>
</evidence>
<evidence type="ECO:0000256" key="1">
    <source>
        <dbReference type="ARBA" id="ARBA00001917"/>
    </source>
</evidence>
<dbReference type="InterPro" id="IPR051793">
    <property type="entry name" value="NADH:flavin_oxidoreductase"/>
</dbReference>
<dbReference type="InterPro" id="IPR013785">
    <property type="entry name" value="Aldolase_TIM"/>
</dbReference>
<dbReference type="Proteomes" id="UP000183994">
    <property type="component" value="Unassembled WGS sequence"/>
</dbReference>
<sequence length="640" mass="69109">MLDHLMSPIKIRNLELKNRCVIPPMGTNLGNPNGTVTEKNLAYIKRRAETGVGLVITEIVGVHPSGCVGLGIFDDKYIPGLTQMVDAIHSAGSKAALQLHHAGREAPFQLQKGKALGPSAIPSFVYGQPPKEMTKDDIKMIISAFGDAAVRAQAAGADAVEIHGAHGYLLTQFMSVHANQRTDEYGGDFKNRARFVLEVVEEVRKRVGDDYPVLLRISAEEYIKHGYTVDEVLTILPELIGAGVDVLHASVGTHGSPGGITSAPVEYEAGWNIWRAKKIKEAVDIPVIGVGRYTDPREADKAIADGDADMIAFGRQVLADPDFLVKAQEGRYEDIRTCLACNQGCIERLILEMGSSVRCAINPETGQETLVPKGPAENSKDVWVVGAGPAGLTAAYEAAKLGHKVTLFEQSNHLGGQIQFARQAPHKEVYGQWIDWLAAQVKKAGVDVKTGVTVTEDMLKESKPEAVILAIGGRKITPDFQGQDQPTVCDAWQVLNQEVPPGKNAVIVGAGLIGMETADFLVQKGCKVTLLEMLKQSPVLKITGHGYQLHKRMREANVMFLFGAVLAAVDGDKVTLRFDDKEDVLEGVDQVVLAAGMKPREDLKEALMNLGIQHAVVGDAVQVRRIIEATDEGAKAAWAL</sequence>
<evidence type="ECO:0000259" key="11">
    <source>
        <dbReference type="Pfam" id="PF07992"/>
    </source>
</evidence>
<dbReference type="GO" id="GO:0010181">
    <property type="term" value="F:FMN binding"/>
    <property type="evidence" value="ECO:0007669"/>
    <property type="project" value="InterPro"/>
</dbReference>
<keyword evidence="4" id="KW-0285">Flavoprotein</keyword>
<dbReference type="PANTHER" id="PTHR42917">
    <property type="entry name" value="2,4-DIENOYL-COA REDUCTASE"/>
    <property type="match status" value="1"/>
</dbReference>
<dbReference type="Pfam" id="PF07992">
    <property type="entry name" value="Pyr_redox_2"/>
    <property type="match status" value="1"/>
</dbReference>
<dbReference type="InterPro" id="IPR023753">
    <property type="entry name" value="FAD/NAD-binding_dom"/>
</dbReference>
<keyword evidence="13" id="KW-1185">Reference proteome</keyword>
<comment type="cofactor">
    <cofactor evidence="2">
        <name>[4Fe-4S] cluster</name>
        <dbReference type="ChEBI" id="CHEBI:49883"/>
    </cofactor>
</comment>
<evidence type="ECO:0000256" key="4">
    <source>
        <dbReference type="ARBA" id="ARBA00022630"/>
    </source>
</evidence>
<dbReference type="Gene3D" id="3.50.50.60">
    <property type="entry name" value="FAD/NAD(P)-binding domain"/>
    <property type="match status" value="1"/>
</dbReference>
<dbReference type="Gene3D" id="3.20.20.70">
    <property type="entry name" value="Aldolase class I"/>
    <property type="match status" value="1"/>
</dbReference>
<evidence type="ECO:0000256" key="5">
    <source>
        <dbReference type="ARBA" id="ARBA00022643"/>
    </source>
</evidence>
<dbReference type="Gene3D" id="3.40.50.720">
    <property type="entry name" value="NAD(P)-binding Rossmann-like Domain"/>
    <property type="match status" value="1"/>
</dbReference>
<dbReference type="PANTHER" id="PTHR42917:SF2">
    <property type="entry name" value="2,4-DIENOYL-COA REDUCTASE [(2E)-ENOYL-COA-PRODUCING]"/>
    <property type="match status" value="1"/>
</dbReference>
<keyword evidence="6" id="KW-0479">Metal-binding</keyword>
<feature type="domain" description="NADH:flavin oxidoreductase/NADH oxidase N-terminal" evidence="10">
    <location>
        <begin position="5"/>
        <end position="333"/>
    </location>
</feature>
<dbReference type="STRING" id="1121393.SAMN02745216_01674"/>
<comment type="cofactor">
    <cofactor evidence="1">
        <name>FMN</name>
        <dbReference type="ChEBI" id="CHEBI:58210"/>
    </cofactor>
</comment>
<evidence type="ECO:0000256" key="2">
    <source>
        <dbReference type="ARBA" id="ARBA00001966"/>
    </source>
</evidence>
<accession>A0A1M6JAE8</accession>